<dbReference type="Proteomes" id="UP001203972">
    <property type="component" value="Unassembled WGS sequence"/>
</dbReference>
<reference evidence="5" key="3">
    <citation type="journal article" date="2022" name="Clin. Infect. Dis.">
        <title>Association between Clostridium innocuum and antibiotic-associated diarrhea in adults and children: A cross-sectional study and comparative genomics analysis.</title>
        <authorList>
            <person name="Cherny K.E."/>
            <person name="Muscat E.B."/>
            <person name="Balaji A."/>
            <person name="Mukherjee J."/>
            <person name="Ozer E.A."/>
            <person name="Angarone M.P."/>
            <person name="Hauser A.R."/>
            <person name="Sichel J.S."/>
            <person name="Amponsah E."/>
            <person name="Kociolek L.K."/>
        </authorList>
    </citation>
    <scope>NUCLEOTIDE SEQUENCE</scope>
    <source>
        <strain evidence="5">NU1-AC-029v</strain>
    </source>
</reference>
<dbReference type="EMBL" id="JAKTMA010000039">
    <property type="protein sequence ID" value="MCR0234763.1"/>
    <property type="molecule type" value="Genomic_DNA"/>
</dbReference>
<evidence type="ECO:0000259" key="3">
    <source>
        <dbReference type="PROSITE" id="PS50977"/>
    </source>
</evidence>
<dbReference type="Pfam" id="PF00440">
    <property type="entry name" value="TetR_N"/>
    <property type="match status" value="1"/>
</dbReference>
<dbReference type="EMBL" id="WWTN01000050">
    <property type="protein sequence ID" value="MZH58004.1"/>
    <property type="molecule type" value="Genomic_DNA"/>
</dbReference>
<dbReference type="InterPro" id="IPR050624">
    <property type="entry name" value="HTH-type_Tx_Regulator"/>
</dbReference>
<comment type="caution">
    <text evidence="4">The sequence shown here is derived from an EMBL/GenBank/DDBJ whole genome shotgun (WGS) entry which is preliminary data.</text>
</comment>
<dbReference type="InterPro" id="IPR009057">
    <property type="entry name" value="Homeodomain-like_sf"/>
</dbReference>
<dbReference type="PANTHER" id="PTHR43479">
    <property type="entry name" value="ACREF/ENVCD OPERON REPRESSOR-RELATED"/>
    <property type="match status" value="1"/>
</dbReference>
<dbReference type="GO" id="GO:0003677">
    <property type="term" value="F:DNA binding"/>
    <property type="evidence" value="ECO:0007669"/>
    <property type="project" value="UniProtKB-UniRule"/>
</dbReference>
<proteinExistence type="predicted"/>
<dbReference type="RefSeq" id="WP_008817892.1">
    <property type="nucleotide sequence ID" value="NZ_AP025565.1"/>
</dbReference>
<dbReference type="Gene3D" id="1.10.357.10">
    <property type="entry name" value="Tetracycline Repressor, domain 2"/>
    <property type="match status" value="1"/>
</dbReference>
<evidence type="ECO:0000313" key="6">
    <source>
        <dbReference type="EMBL" id="MZH58004.1"/>
    </source>
</evidence>
<sequence>MEESVSKRSRIQDAAVALFHEQGVEATSVNEIVRRANVAKGTFYVYYKDKKELISQILTKQHGCLMNDILNHSYEAALANSTCWKRTFIDELITYYIQHPKLLRTIQKNIASILDTKEHRDMVFTHIERMPDFLKLLRREQETEKKALNRFLMMMEIIGFVCYNAIFFEQPDSIEEILPELRETMFKMLERKE</sequence>
<dbReference type="Proteomes" id="UP000030008">
    <property type="component" value="Unassembled WGS sequence"/>
</dbReference>
<feature type="DNA-binding region" description="H-T-H motif" evidence="2">
    <location>
        <begin position="28"/>
        <end position="47"/>
    </location>
</feature>
<evidence type="ECO:0000256" key="1">
    <source>
        <dbReference type="ARBA" id="ARBA00023125"/>
    </source>
</evidence>
<dbReference type="EMBL" id="JQIF01000133">
    <property type="protein sequence ID" value="KGJ51205.1"/>
    <property type="molecule type" value="Genomic_DNA"/>
</dbReference>
<reference evidence="4 7" key="1">
    <citation type="submission" date="2014-08" db="EMBL/GenBank/DDBJ databases">
        <title>Clostridium innocuum, an unnegligible vancomycin-resistant pathogen causing extra-intestinal infections.</title>
        <authorList>
            <person name="Feng Y."/>
            <person name="Chiu C.-H."/>
        </authorList>
    </citation>
    <scope>NUCLEOTIDE SEQUENCE [LARGE SCALE GENOMIC DNA]</scope>
    <source>
        <strain evidence="4 7">AN88</strain>
    </source>
</reference>
<dbReference type="PANTHER" id="PTHR43479:SF11">
    <property type="entry name" value="ACREF_ENVCD OPERON REPRESSOR-RELATED"/>
    <property type="match status" value="1"/>
</dbReference>
<feature type="domain" description="HTH tetR-type" evidence="3">
    <location>
        <begin position="5"/>
        <end position="65"/>
    </location>
</feature>
<dbReference type="SUPFAM" id="SSF46689">
    <property type="entry name" value="Homeodomain-like"/>
    <property type="match status" value="1"/>
</dbReference>
<evidence type="ECO:0000313" key="4">
    <source>
        <dbReference type="EMBL" id="KGJ51205.1"/>
    </source>
</evidence>
<name>A0A099I0E7_CLOIN</name>
<organism evidence="4 7">
    <name type="scientific">Clostridium innocuum</name>
    <dbReference type="NCBI Taxonomy" id="1522"/>
    <lineage>
        <taxon>Bacteria</taxon>
        <taxon>Bacillati</taxon>
        <taxon>Bacillota</taxon>
        <taxon>Clostridia</taxon>
        <taxon>Eubacteriales</taxon>
        <taxon>Clostridiaceae</taxon>
        <taxon>Clostridium</taxon>
    </lineage>
</organism>
<evidence type="ECO:0000313" key="5">
    <source>
        <dbReference type="EMBL" id="MCR0234763.1"/>
    </source>
</evidence>
<dbReference type="Proteomes" id="UP000604383">
    <property type="component" value="Unassembled WGS sequence"/>
</dbReference>
<evidence type="ECO:0000313" key="7">
    <source>
        <dbReference type="Proteomes" id="UP000030008"/>
    </source>
</evidence>
<dbReference type="PROSITE" id="PS50977">
    <property type="entry name" value="HTH_TETR_2"/>
    <property type="match status" value="1"/>
</dbReference>
<reference evidence="6" key="2">
    <citation type="journal article" date="2019" name="Nat. Med.">
        <title>A library of human gut bacterial isolates paired with longitudinal multiomics data enables mechanistic microbiome research.</title>
        <authorList>
            <person name="Poyet M."/>
            <person name="Groussin M."/>
            <person name="Gibbons S.M."/>
            <person name="Avila-Pacheco J."/>
            <person name="Jiang X."/>
            <person name="Kearney S.M."/>
            <person name="Perrotta A.R."/>
            <person name="Berdy B."/>
            <person name="Zhao S."/>
            <person name="Lieberman T.D."/>
            <person name="Swanson P.K."/>
            <person name="Smith M."/>
            <person name="Roesemann S."/>
            <person name="Alexander J.E."/>
            <person name="Rich S.A."/>
            <person name="Livny J."/>
            <person name="Vlamakis H."/>
            <person name="Clish C."/>
            <person name="Bullock K."/>
            <person name="Deik A."/>
            <person name="Scott J."/>
            <person name="Pierce K.A."/>
            <person name="Xavier R.J."/>
            <person name="Alm E.J."/>
        </authorList>
    </citation>
    <scope>NUCLEOTIDE SEQUENCE</scope>
    <source>
        <strain evidence="6">BIOML-A12</strain>
    </source>
</reference>
<dbReference type="InterPro" id="IPR001647">
    <property type="entry name" value="HTH_TetR"/>
</dbReference>
<gene>
    <name evidence="4" type="ORF">CIAN88_22030</name>
    <name evidence="6" type="ORF">GT664_20125</name>
    <name evidence="5" type="ORF">MKC95_18520</name>
</gene>
<dbReference type="AlphaFoldDB" id="A0A099I0E7"/>
<accession>A0A099I0E7</accession>
<evidence type="ECO:0000256" key="2">
    <source>
        <dbReference type="PROSITE-ProRule" id="PRU00335"/>
    </source>
</evidence>
<dbReference type="PRINTS" id="PR00455">
    <property type="entry name" value="HTHTETR"/>
</dbReference>
<keyword evidence="1 2" id="KW-0238">DNA-binding</keyword>
<protein>
    <submittedName>
        <fullName evidence="4">TetR family transcriptional regulator</fullName>
    </submittedName>
    <submittedName>
        <fullName evidence="5">TetR/AcrR family transcriptional regulator</fullName>
    </submittedName>
</protein>